<reference evidence="1 2" key="1">
    <citation type="journal article" date="2023" name="Plants (Basel)">
        <title>Bridging the Gap: Combining Genomics and Transcriptomics Approaches to Understand Stylosanthes scabra, an Orphan Legume from the Brazilian Caatinga.</title>
        <authorList>
            <person name="Ferreira-Neto J.R.C."/>
            <person name="da Silva M.D."/>
            <person name="Binneck E."/>
            <person name="de Melo N.F."/>
            <person name="da Silva R.H."/>
            <person name="de Melo A.L.T.M."/>
            <person name="Pandolfi V."/>
            <person name="Bustamante F.O."/>
            <person name="Brasileiro-Vidal A.C."/>
            <person name="Benko-Iseppon A.M."/>
        </authorList>
    </citation>
    <scope>NUCLEOTIDE SEQUENCE [LARGE SCALE GENOMIC DNA]</scope>
    <source>
        <tissue evidence="1">Leaves</tissue>
    </source>
</reference>
<protein>
    <submittedName>
        <fullName evidence="1">Uncharacterized protein</fullName>
    </submittedName>
</protein>
<evidence type="ECO:0000313" key="2">
    <source>
        <dbReference type="Proteomes" id="UP001341840"/>
    </source>
</evidence>
<dbReference type="EMBL" id="JASCZI010271979">
    <property type="protein sequence ID" value="MED6218741.1"/>
    <property type="molecule type" value="Genomic_DNA"/>
</dbReference>
<organism evidence="1 2">
    <name type="scientific">Stylosanthes scabra</name>
    <dbReference type="NCBI Taxonomy" id="79078"/>
    <lineage>
        <taxon>Eukaryota</taxon>
        <taxon>Viridiplantae</taxon>
        <taxon>Streptophyta</taxon>
        <taxon>Embryophyta</taxon>
        <taxon>Tracheophyta</taxon>
        <taxon>Spermatophyta</taxon>
        <taxon>Magnoliopsida</taxon>
        <taxon>eudicotyledons</taxon>
        <taxon>Gunneridae</taxon>
        <taxon>Pentapetalae</taxon>
        <taxon>rosids</taxon>
        <taxon>fabids</taxon>
        <taxon>Fabales</taxon>
        <taxon>Fabaceae</taxon>
        <taxon>Papilionoideae</taxon>
        <taxon>50 kb inversion clade</taxon>
        <taxon>dalbergioids sensu lato</taxon>
        <taxon>Dalbergieae</taxon>
        <taxon>Pterocarpus clade</taxon>
        <taxon>Stylosanthes</taxon>
    </lineage>
</organism>
<comment type="caution">
    <text evidence="1">The sequence shown here is derived from an EMBL/GenBank/DDBJ whole genome shotgun (WGS) entry which is preliminary data.</text>
</comment>
<dbReference type="Proteomes" id="UP001341840">
    <property type="component" value="Unassembled WGS sequence"/>
</dbReference>
<keyword evidence="2" id="KW-1185">Reference proteome</keyword>
<gene>
    <name evidence="1" type="ORF">PIB30_029319</name>
</gene>
<sequence>MKIFENKTIDWSEAWEMINSAVKSRVIEKKNTDGKASLQGRTGENLVQAWWQCCLFNTVENKYFVGGYLIDILGEIIVFMGEEIATNSEGDAHLQGLECSLQFMLEELSERSENIRIFSSKKVFDEVRFEFKQEKDFKAKDQWEGLARNTTQRWIHWN</sequence>
<evidence type="ECO:0000313" key="1">
    <source>
        <dbReference type="EMBL" id="MED6218741.1"/>
    </source>
</evidence>
<proteinExistence type="predicted"/>
<accession>A0ABU6ZAD9</accession>
<name>A0ABU6ZAD9_9FABA</name>